<protein>
    <submittedName>
        <fullName evidence="3">CCAAT/enhancer-binding protein alpha-like protein</fullName>
    </submittedName>
</protein>
<dbReference type="SUPFAM" id="SSF57959">
    <property type="entry name" value="Leucine zipper domain"/>
    <property type="match status" value="1"/>
</dbReference>
<dbReference type="InterPro" id="IPR004827">
    <property type="entry name" value="bZIP"/>
</dbReference>
<keyword evidence="4" id="KW-1185">Reference proteome</keyword>
<dbReference type="OrthoDB" id="10032067at2759"/>
<name>A0A443SFM3_9ACAR</name>
<dbReference type="Proteomes" id="UP000288716">
    <property type="component" value="Unassembled WGS sequence"/>
</dbReference>
<accession>A0A443SFM3</accession>
<comment type="caution">
    <text evidence="3">The sequence shown here is derived from an EMBL/GenBank/DDBJ whole genome shotgun (WGS) entry which is preliminary data.</text>
</comment>
<organism evidence="3 4">
    <name type="scientific">Leptotrombidium deliense</name>
    <dbReference type="NCBI Taxonomy" id="299467"/>
    <lineage>
        <taxon>Eukaryota</taxon>
        <taxon>Metazoa</taxon>
        <taxon>Ecdysozoa</taxon>
        <taxon>Arthropoda</taxon>
        <taxon>Chelicerata</taxon>
        <taxon>Arachnida</taxon>
        <taxon>Acari</taxon>
        <taxon>Acariformes</taxon>
        <taxon>Trombidiformes</taxon>
        <taxon>Prostigmata</taxon>
        <taxon>Anystina</taxon>
        <taxon>Parasitengona</taxon>
        <taxon>Trombiculoidea</taxon>
        <taxon>Trombiculidae</taxon>
        <taxon>Leptotrombidium</taxon>
    </lineage>
</organism>
<dbReference type="PANTHER" id="PTHR23334:SF20">
    <property type="entry name" value="BASIC LEUCINE ZIPPER 24"/>
    <property type="match status" value="1"/>
</dbReference>
<feature type="compositionally biased region" description="Basic and acidic residues" evidence="1">
    <location>
        <begin position="198"/>
        <end position="209"/>
    </location>
</feature>
<dbReference type="PROSITE" id="PS50217">
    <property type="entry name" value="BZIP"/>
    <property type="match status" value="1"/>
</dbReference>
<evidence type="ECO:0000313" key="3">
    <source>
        <dbReference type="EMBL" id="RWS26310.1"/>
    </source>
</evidence>
<dbReference type="SMART" id="SM00338">
    <property type="entry name" value="BRLZ"/>
    <property type="match status" value="1"/>
</dbReference>
<evidence type="ECO:0000256" key="1">
    <source>
        <dbReference type="SAM" id="MobiDB-lite"/>
    </source>
</evidence>
<feature type="domain" description="BZIP" evidence="2">
    <location>
        <begin position="204"/>
        <end position="267"/>
    </location>
</feature>
<feature type="compositionally biased region" description="Basic residues" evidence="1">
    <location>
        <begin position="188"/>
        <end position="197"/>
    </location>
</feature>
<feature type="compositionally biased region" description="Basic and acidic residues" evidence="1">
    <location>
        <begin position="224"/>
        <end position="238"/>
    </location>
</feature>
<dbReference type="GO" id="GO:0000978">
    <property type="term" value="F:RNA polymerase II cis-regulatory region sequence-specific DNA binding"/>
    <property type="evidence" value="ECO:0007669"/>
    <property type="project" value="TreeGrafter"/>
</dbReference>
<evidence type="ECO:0000313" key="4">
    <source>
        <dbReference type="Proteomes" id="UP000288716"/>
    </source>
</evidence>
<dbReference type="InterPro" id="IPR031106">
    <property type="entry name" value="C/EBP"/>
</dbReference>
<dbReference type="STRING" id="299467.A0A443SFM3"/>
<sequence length="296" mass="32975">MELCTQLGRTKIGCSRSGSASQTETSNLNSPEISMNLQQLIQSEVEPSNGSNVGNQLSIDDSVSLFSDLLNEPRVASNRANLVAQSHQMVRHSQTQLMDNNASIAANVSHHSFNAYPLQESRVRESFQSDLSNIKQEPLEEPGDYSSSCSRSSACSPAPRSLGYSPDGHSGHYRGAHSPSLLSDKNIHALHKSKMSKKNLDKSSDEYKKRRERNNIAVRKSREKAKQRSRDTEKKVSELQKANDTLHKEIEMLQKELDVVKSMLNSAGIHPNTIENEVQKCLGEYRHRYGVLNTNA</sequence>
<dbReference type="Pfam" id="PF07716">
    <property type="entry name" value="bZIP_2"/>
    <property type="match status" value="1"/>
</dbReference>
<dbReference type="PANTHER" id="PTHR23334">
    <property type="entry name" value="CCAAT/ENHANCER BINDING PROTEIN"/>
    <property type="match status" value="1"/>
</dbReference>
<dbReference type="VEuPathDB" id="VectorBase:LDEU005730"/>
<dbReference type="CDD" id="cd14693">
    <property type="entry name" value="bZIP_CEBP"/>
    <property type="match status" value="1"/>
</dbReference>
<proteinExistence type="predicted"/>
<evidence type="ECO:0000259" key="2">
    <source>
        <dbReference type="PROSITE" id="PS50217"/>
    </source>
</evidence>
<dbReference type="Gene3D" id="1.20.5.170">
    <property type="match status" value="1"/>
</dbReference>
<dbReference type="EMBL" id="NCKV01002877">
    <property type="protein sequence ID" value="RWS26310.1"/>
    <property type="molecule type" value="Genomic_DNA"/>
</dbReference>
<gene>
    <name evidence="3" type="ORF">B4U80_04427</name>
</gene>
<reference evidence="3 4" key="1">
    <citation type="journal article" date="2018" name="Gigascience">
        <title>Genomes of trombidid mites reveal novel predicted allergens and laterally-transferred genes associated with secondary metabolism.</title>
        <authorList>
            <person name="Dong X."/>
            <person name="Chaisiri K."/>
            <person name="Xia D."/>
            <person name="Armstrong S.D."/>
            <person name="Fang Y."/>
            <person name="Donnelly M.J."/>
            <person name="Kadowaki T."/>
            <person name="McGarry J.W."/>
            <person name="Darby A.C."/>
            <person name="Makepeace B.L."/>
        </authorList>
    </citation>
    <scope>NUCLEOTIDE SEQUENCE [LARGE SCALE GENOMIC DNA]</scope>
    <source>
        <strain evidence="3">UoL-UT</strain>
    </source>
</reference>
<feature type="compositionally biased region" description="Low complexity" evidence="1">
    <location>
        <begin position="146"/>
        <end position="161"/>
    </location>
</feature>
<dbReference type="GO" id="GO:0000981">
    <property type="term" value="F:DNA-binding transcription factor activity, RNA polymerase II-specific"/>
    <property type="evidence" value="ECO:0007669"/>
    <property type="project" value="TreeGrafter"/>
</dbReference>
<dbReference type="AlphaFoldDB" id="A0A443SFM3"/>
<feature type="region of interest" description="Disordered" evidence="1">
    <location>
        <begin position="136"/>
        <end position="238"/>
    </location>
</feature>
<dbReference type="GO" id="GO:0006351">
    <property type="term" value="P:DNA-templated transcription"/>
    <property type="evidence" value="ECO:0007669"/>
    <property type="project" value="InterPro"/>
</dbReference>
<dbReference type="InterPro" id="IPR046347">
    <property type="entry name" value="bZIP_sf"/>
</dbReference>